<comment type="caution">
    <text evidence="5">The sequence shown here is derived from an EMBL/GenBank/DDBJ whole genome shotgun (WGS) entry which is preliminary data.</text>
</comment>
<dbReference type="Gene3D" id="3.40.50.300">
    <property type="entry name" value="P-loop containing nucleotide triphosphate hydrolases"/>
    <property type="match status" value="1"/>
</dbReference>
<organism evidence="5 6">
    <name type="scientific">Shinella granuli</name>
    <dbReference type="NCBI Taxonomy" id="323621"/>
    <lineage>
        <taxon>Bacteria</taxon>
        <taxon>Pseudomonadati</taxon>
        <taxon>Pseudomonadota</taxon>
        <taxon>Alphaproteobacteria</taxon>
        <taxon>Hyphomicrobiales</taxon>
        <taxon>Rhizobiaceae</taxon>
        <taxon>Shinella</taxon>
    </lineage>
</organism>
<dbReference type="CDD" id="cd03219">
    <property type="entry name" value="ABC_Mj1267_LivG_branched"/>
    <property type="match status" value="1"/>
</dbReference>
<dbReference type="GO" id="GO:0015188">
    <property type="term" value="F:L-isoleucine transmembrane transporter activity"/>
    <property type="evidence" value="ECO:0007669"/>
    <property type="project" value="TreeGrafter"/>
</dbReference>
<dbReference type="InterPro" id="IPR003593">
    <property type="entry name" value="AAA+_ATPase"/>
</dbReference>
<dbReference type="InterPro" id="IPR027417">
    <property type="entry name" value="P-loop_NTPase"/>
</dbReference>
<evidence type="ECO:0000256" key="3">
    <source>
        <dbReference type="ARBA" id="ARBA00022840"/>
    </source>
</evidence>
<dbReference type="GO" id="GO:0016887">
    <property type="term" value="F:ATP hydrolysis activity"/>
    <property type="evidence" value="ECO:0007669"/>
    <property type="project" value="InterPro"/>
</dbReference>
<dbReference type="Pfam" id="PF00005">
    <property type="entry name" value="ABC_tran"/>
    <property type="match status" value="1"/>
</dbReference>
<evidence type="ECO:0000256" key="1">
    <source>
        <dbReference type="ARBA" id="ARBA00022448"/>
    </source>
</evidence>
<sequence>MSELLALDGLTKRFGGLTAVNAVSFSLERGEVVGLLGPNGSGKTTVLNMISGFLPPTGGRIALNGEAISGLRPNRIARKGVARTFQLVRALPSLTVAENVVTALAFGRRTLWGKAAHEAAHAHLAAVGLAGRADQPAGALTYIDQKRMELARALAAEPELLLLDEWLAGLNPTELRIGIDLILSLKERGITVLLVEHVMDAIRALCGRAIVMNAGRKIADGPTAETLRDPEVVRAYLGDGHA</sequence>
<dbReference type="GO" id="GO:0005886">
    <property type="term" value="C:plasma membrane"/>
    <property type="evidence" value="ECO:0007669"/>
    <property type="project" value="TreeGrafter"/>
</dbReference>
<evidence type="ECO:0000313" key="6">
    <source>
        <dbReference type="Proteomes" id="UP000295351"/>
    </source>
</evidence>
<dbReference type="InterPro" id="IPR032823">
    <property type="entry name" value="BCA_ABC_TP_C"/>
</dbReference>
<keyword evidence="6" id="KW-1185">Reference proteome</keyword>
<proteinExistence type="predicted"/>
<reference evidence="5 6" key="1">
    <citation type="submission" date="2019-03" db="EMBL/GenBank/DDBJ databases">
        <title>Genomic Encyclopedia of Type Strains, Phase IV (KMG-IV): sequencing the most valuable type-strain genomes for metagenomic binning, comparative biology and taxonomic classification.</title>
        <authorList>
            <person name="Goeker M."/>
        </authorList>
    </citation>
    <scope>NUCLEOTIDE SEQUENCE [LARGE SCALE GENOMIC DNA]</scope>
    <source>
        <strain evidence="5 6">DSM 18401</strain>
    </source>
</reference>
<dbReference type="PANTHER" id="PTHR45772:SF7">
    <property type="entry name" value="AMINO ACID ABC TRANSPORTER ATP-BINDING PROTEIN"/>
    <property type="match status" value="1"/>
</dbReference>
<dbReference type="SUPFAM" id="SSF52540">
    <property type="entry name" value="P-loop containing nucleoside triphosphate hydrolases"/>
    <property type="match status" value="1"/>
</dbReference>
<evidence type="ECO:0000259" key="4">
    <source>
        <dbReference type="PROSITE" id="PS50893"/>
    </source>
</evidence>
<dbReference type="InterPro" id="IPR003439">
    <property type="entry name" value="ABC_transporter-like_ATP-bd"/>
</dbReference>
<dbReference type="Proteomes" id="UP000295351">
    <property type="component" value="Unassembled WGS sequence"/>
</dbReference>
<dbReference type="GO" id="GO:0015808">
    <property type="term" value="P:L-alanine transport"/>
    <property type="evidence" value="ECO:0007669"/>
    <property type="project" value="TreeGrafter"/>
</dbReference>
<accession>A0A4R2CZ98</accession>
<dbReference type="PROSITE" id="PS50893">
    <property type="entry name" value="ABC_TRANSPORTER_2"/>
    <property type="match status" value="1"/>
</dbReference>
<protein>
    <submittedName>
        <fullName evidence="5">Amino acid/amide ABC transporter ATP-binding protein 1 (HAAT family)</fullName>
    </submittedName>
</protein>
<dbReference type="Pfam" id="PF12399">
    <property type="entry name" value="BCA_ABC_TP_C"/>
    <property type="match status" value="1"/>
</dbReference>
<name>A0A4R2CZ98_SHIGR</name>
<dbReference type="GO" id="GO:1903806">
    <property type="term" value="P:L-isoleucine import across plasma membrane"/>
    <property type="evidence" value="ECO:0007669"/>
    <property type="project" value="TreeGrafter"/>
</dbReference>
<dbReference type="GO" id="GO:0042941">
    <property type="term" value="P:D-alanine transmembrane transport"/>
    <property type="evidence" value="ECO:0007669"/>
    <property type="project" value="TreeGrafter"/>
</dbReference>
<dbReference type="GO" id="GO:0015192">
    <property type="term" value="F:L-phenylalanine transmembrane transporter activity"/>
    <property type="evidence" value="ECO:0007669"/>
    <property type="project" value="TreeGrafter"/>
</dbReference>
<feature type="domain" description="ABC transporter" evidence="4">
    <location>
        <begin position="5"/>
        <end position="239"/>
    </location>
</feature>
<keyword evidence="2" id="KW-0547">Nucleotide-binding</keyword>
<dbReference type="EMBL" id="SLVX01000004">
    <property type="protein sequence ID" value="TCN46425.1"/>
    <property type="molecule type" value="Genomic_DNA"/>
</dbReference>
<dbReference type="AlphaFoldDB" id="A0A4R2CZ98"/>
<evidence type="ECO:0000256" key="2">
    <source>
        <dbReference type="ARBA" id="ARBA00022741"/>
    </source>
</evidence>
<gene>
    <name evidence="5" type="ORF">EV665_10498</name>
</gene>
<dbReference type="GO" id="GO:0005304">
    <property type="term" value="F:L-valine transmembrane transporter activity"/>
    <property type="evidence" value="ECO:0007669"/>
    <property type="project" value="TreeGrafter"/>
</dbReference>
<dbReference type="GO" id="GO:0005524">
    <property type="term" value="F:ATP binding"/>
    <property type="evidence" value="ECO:0007669"/>
    <property type="project" value="UniProtKB-KW"/>
</dbReference>
<dbReference type="RefSeq" id="WP_133033825.1">
    <property type="nucleotide sequence ID" value="NZ_BAABEI010000012.1"/>
</dbReference>
<evidence type="ECO:0000313" key="5">
    <source>
        <dbReference type="EMBL" id="TCN46425.1"/>
    </source>
</evidence>
<dbReference type="InterPro" id="IPR051120">
    <property type="entry name" value="ABC_AA/LPS_Transport"/>
</dbReference>
<dbReference type="GO" id="GO:1903805">
    <property type="term" value="P:L-valine import across plasma membrane"/>
    <property type="evidence" value="ECO:0007669"/>
    <property type="project" value="TreeGrafter"/>
</dbReference>
<keyword evidence="3 5" id="KW-0067">ATP-binding</keyword>
<keyword evidence="1" id="KW-0813">Transport</keyword>
<dbReference type="SMART" id="SM00382">
    <property type="entry name" value="AAA"/>
    <property type="match status" value="1"/>
</dbReference>
<dbReference type="PANTHER" id="PTHR45772">
    <property type="entry name" value="CONSERVED COMPONENT OF ABC TRANSPORTER FOR NATURAL AMINO ACIDS-RELATED"/>
    <property type="match status" value="1"/>
</dbReference>